<keyword evidence="2" id="KW-0472">Membrane</keyword>
<gene>
    <name evidence="4" type="ORF">ACFPCY_40975</name>
</gene>
<keyword evidence="5" id="KW-1185">Reference proteome</keyword>
<name>A0ABV9UCU4_9ACTN</name>
<keyword evidence="2" id="KW-1133">Transmembrane helix</keyword>
<keyword evidence="2" id="KW-0812">Transmembrane</keyword>
<dbReference type="EMBL" id="JBHSIT010000019">
    <property type="protein sequence ID" value="MFC4913723.1"/>
    <property type="molecule type" value="Genomic_DNA"/>
</dbReference>
<dbReference type="Pfam" id="PF22599">
    <property type="entry name" value="SecDF_P1_head"/>
    <property type="match status" value="1"/>
</dbReference>
<feature type="domain" description="SecDF P1 head subdomain" evidence="3">
    <location>
        <begin position="143"/>
        <end position="225"/>
    </location>
</feature>
<dbReference type="RefSeq" id="WP_378264913.1">
    <property type="nucleotide sequence ID" value="NZ_JBHSIT010000019.1"/>
</dbReference>
<reference evidence="5" key="1">
    <citation type="journal article" date="2019" name="Int. J. Syst. Evol. Microbiol.">
        <title>The Global Catalogue of Microorganisms (GCM) 10K type strain sequencing project: providing services to taxonomists for standard genome sequencing and annotation.</title>
        <authorList>
            <consortium name="The Broad Institute Genomics Platform"/>
            <consortium name="The Broad Institute Genome Sequencing Center for Infectious Disease"/>
            <person name="Wu L."/>
            <person name="Ma J."/>
        </authorList>
    </citation>
    <scope>NUCLEOTIDE SEQUENCE [LARGE SCALE GENOMIC DNA]</scope>
    <source>
        <strain evidence="5">KLKA75</strain>
    </source>
</reference>
<feature type="region of interest" description="Disordered" evidence="1">
    <location>
        <begin position="1"/>
        <end position="56"/>
    </location>
</feature>
<feature type="transmembrane region" description="Helical" evidence="2">
    <location>
        <begin position="64"/>
        <end position="88"/>
    </location>
</feature>
<evidence type="ECO:0000256" key="1">
    <source>
        <dbReference type="SAM" id="MobiDB-lite"/>
    </source>
</evidence>
<organism evidence="4 5">
    <name type="scientific">Actinomadura gamaensis</name>
    <dbReference type="NCBI Taxonomy" id="1763541"/>
    <lineage>
        <taxon>Bacteria</taxon>
        <taxon>Bacillati</taxon>
        <taxon>Actinomycetota</taxon>
        <taxon>Actinomycetes</taxon>
        <taxon>Streptosporangiales</taxon>
        <taxon>Thermomonosporaceae</taxon>
        <taxon>Actinomadura</taxon>
    </lineage>
</organism>
<evidence type="ECO:0000259" key="3">
    <source>
        <dbReference type="Pfam" id="PF22599"/>
    </source>
</evidence>
<dbReference type="Gene3D" id="3.30.1360.200">
    <property type="match status" value="1"/>
</dbReference>
<dbReference type="InterPro" id="IPR054384">
    <property type="entry name" value="SecDF_P1_head"/>
</dbReference>
<proteinExistence type="predicted"/>
<evidence type="ECO:0000313" key="5">
    <source>
        <dbReference type="Proteomes" id="UP001595872"/>
    </source>
</evidence>
<evidence type="ECO:0000313" key="4">
    <source>
        <dbReference type="EMBL" id="MFC4913723.1"/>
    </source>
</evidence>
<feature type="compositionally biased region" description="Basic and acidic residues" evidence="1">
    <location>
        <begin position="34"/>
        <end position="56"/>
    </location>
</feature>
<evidence type="ECO:0000256" key="2">
    <source>
        <dbReference type="SAM" id="Phobius"/>
    </source>
</evidence>
<accession>A0ABV9UCU4</accession>
<comment type="caution">
    <text evidence="4">The sequence shown here is derived from an EMBL/GenBank/DDBJ whole genome shotgun (WGS) entry which is preliminary data.</text>
</comment>
<protein>
    <recommendedName>
        <fullName evidence="3">SecDF P1 head subdomain domain-containing protein</fullName>
    </recommendedName>
</protein>
<dbReference type="Proteomes" id="UP001595872">
    <property type="component" value="Unassembled WGS sequence"/>
</dbReference>
<sequence>MATSRTTLRLNPDAQDAEDPDARRRARSIARQRQAAEVKRSRAELRGGRARQDGREQAVREHRAALVTMILTLGILIAAVAVTGGLIANSMRDRPVTLAAPLQVFPVTQTSPGQCPAGTQGVTGQTTTGLVCYQLAQGIAIRKVSDLRVQRGRSGSAYDVAVTLRPSDRKAFAQLTRATVGRDVAFVVSNRLITAPRVEMPITDGKVVITGTPDHASANRLVHDLKGR</sequence>